<dbReference type="NCBIfam" id="NF003144">
    <property type="entry name" value="PRK04069.1"/>
    <property type="match status" value="1"/>
</dbReference>
<feature type="domain" description="Histidine kinase/HSP90-like ATPase" evidence="7">
    <location>
        <begin position="10"/>
        <end position="140"/>
    </location>
</feature>
<reference evidence="8 11" key="1">
    <citation type="journal article" date="2015" name="Int. J. Syst. Evol. Microbiol.">
        <title>Exiguobacterium enclense sp. nov., isolated from sediment.</title>
        <authorList>
            <person name="Dastager S.G."/>
            <person name="Mawlankar R."/>
            <person name="Sonalkar V.V."/>
            <person name="Thorat M.N."/>
            <person name="Mual P."/>
            <person name="Verma A."/>
            <person name="Krishnamurthi S."/>
            <person name="Tang S.K."/>
            <person name="Li W.J."/>
        </authorList>
    </citation>
    <scope>NUCLEOTIDE SEQUENCE [LARGE SCALE GENOMIC DNA]</scope>
    <source>
        <strain evidence="8 11">NIO-1109</strain>
    </source>
</reference>
<gene>
    <name evidence="6 10" type="primary">rsbW</name>
    <name evidence="8" type="ORF">AS033_12805</name>
    <name evidence="9" type="ORF">RSA11_13035</name>
    <name evidence="10" type="ORF">SZL87_12620</name>
</gene>
<evidence type="ECO:0000256" key="6">
    <source>
        <dbReference type="HAMAP-Rule" id="MF_00638"/>
    </source>
</evidence>
<evidence type="ECO:0000256" key="5">
    <source>
        <dbReference type="ARBA" id="ARBA00022840"/>
    </source>
</evidence>
<keyword evidence="2 6" id="KW-0808">Transferase</keyword>
<dbReference type="EMBL" id="LNQL01000004">
    <property type="protein sequence ID" value="KSU48493.1"/>
    <property type="molecule type" value="Genomic_DNA"/>
</dbReference>
<dbReference type="CDD" id="cd16936">
    <property type="entry name" value="HATPase_RsbW-like"/>
    <property type="match status" value="1"/>
</dbReference>
<evidence type="ECO:0000313" key="10">
    <source>
        <dbReference type="EMBL" id="MEI4463260.1"/>
    </source>
</evidence>
<comment type="caution">
    <text evidence="8">The sequence shown here is derived from an EMBL/GenBank/DDBJ whole genome shotgun (WGS) entry which is preliminary data.</text>
</comment>
<dbReference type="RefSeq" id="WP_023469621.1">
    <property type="nucleotide sequence ID" value="NZ_FMYN01000004.1"/>
</dbReference>
<dbReference type="GeneID" id="90838174"/>
<evidence type="ECO:0000313" key="13">
    <source>
        <dbReference type="Proteomes" id="UP001387110"/>
    </source>
</evidence>
<sequence>MKNEQLNMTLPAKPEYVAIARLTVSGVANRMGYTYDDIEDIKIAVSEACANAVQHAYEGKEDGSIALTCNVYPDDRLEIVVKDNGITFDKDEVKRQSEPITDAHDLDSLHEGGLGILMIEALMDQVTIEKANGVTVHMTKYMNRDEVGQSASKVSTTPSQ</sequence>
<evidence type="ECO:0000256" key="2">
    <source>
        <dbReference type="ARBA" id="ARBA00022679"/>
    </source>
</evidence>
<dbReference type="AlphaFoldDB" id="A0A0V8GDW0"/>
<dbReference type="Proteomes" id="UP000053797">
    <property type="component" value="Unassembled WGS sequence"/>
</dbReference>
<dbReference type="InterPro" id="IPR010193">
    <property type="entry name" value="RsbW"/>
</dbReference>
<dbReference type="GO" id="GO:0005524">
    <property type="term" value="F:ATP binding"/>
    <property type="evidence" value="ECO:0007669"/>
    <property type="project" value="UniProtKB-KW"/>
</dbReference>
<evidence type="ECO:0000256" key="3">
    <source>
        <dbReference type="ARBA" id="ARBA00022741"/>
    </source>
</evidence>
<evidence type="ECO:0000313" key="9">
    <source>
        <dbReference type="EMBL" id="KTR25811.1"/>
    </source>
</evidence>
<keyword evidence="4 6" id="KW-0418">Kinase</keyword>
<evidence type="ECO:0000313" key="11">
    <source>
        <dbReference type="Proteomes" id="UP000053797"/>
    </source>
</evidence>
<dbReference type="EMBL" id="LDQV01000030">
    <property type="protein sequence ID" value="KTR25811.1"/>
    <property type="molecule type" value="Genomic_DNA"/>
</dbReference>
<organism evidence="8 11">
    <name type="scientific">Exiguobacterium indicum</name>
    <dbReference type="NCBI Taxonomy" id="296995"/>
    <lineage>
        <taxon>Bacteria</taxon>
        <taxon>Bacillati</taxon>
        <taxon>Bacillota</taxon>
        <taxon>Bacilli</taxon>
        <taxon>Bacillales</taxon>
        <taxon>Bacillales Family XII. Incertae Sedis</taxon>
        <taxon>Exiguobacterium</taxon>
    </lineage>
</organism>
<dbReference type="PANTHER" id="PTHR35526:SF9">
    <property type="entry name" value="SERINE-PROTEIN KINASE RSBW"/>
    <property type="match status" value="1"/>
</dbReference>
<comment type="function">
    <text evidence="6">Negative regulator of sigma-B activity. Phosphorylates and inactivates its specific antagonist protein, RsbV. Upon phosphorylation of RsbV, RsbW is released and binds to sigma-B, thereby blocking its ability to form an RNA polymerase holoenzyme (E-sigma-B).</text>
</comment>
<reference evidence="10 13" key="3">
    <citation type="submission" date="2023-12" db="EMBL/GenBank/DDBJ databases">
        <authorList>
            <person name="Easwaran N."/>
            <person name="Lazarus H.P.S."/>
        </authorList>
    </citation>
    <scope>NUCLEOTIDE SEQUENCE [LARGE SCALE GENOMIC DNA]</scope>
    <source>
        <strain evidence="10 13">VIT-2023</strain>
    </source>
</reference>
<keyword evidence="5 6" id="KW-0067">ATP-binding</keyword>
<reference evidence="9 12" key="2">
    <citation type="journal article" date="2016" name="Front. Microbiol.">
        <title>Genomic Resource of Rice Seed Associated Bacteria.</title>
        <authorList>
            <person name="Midha S."/>
            <person name="Bansal K."/>
            <person name="Sharma S."/>
            <person name="Kumar N."/>
            <person name="Patil P.P."/>
            <person name="Chaudhry V."/>
            <person name="Patil P.B."/>
        </authorList>
    </citation>
    <scope>NUCLEOTIDE SEQUENCE [LARGE SCALE GENOMIC DNA]</scope>
    <source>
        <strain evidence="9 12">RSA11</strain>
    </source>
</reference>
<evidence type="ECO:0000259" key="7">
    <source>
        <dbReference type="Pfam" id="PF13581"/>
    </source>
</evidence>
<dbReference type="Pfam" id="PF13581">
    <property type="entry name" value="HATPase_c_2"/>
    <property type="match status" value="1"/>
</dbReference>
<dbReference type="SUPFAM" id="SSF55874">
    <property type="entry name" value="ATPase domain of HSP90 chaperone/DNA topoisomerase II/histidine kinase"/>
    <property type="match status" value="1"/>
</dbReference>
<dbReference type="InterPro" id="IPR050267">
    <property type="entry name" value="Anti-sigma-factor_SerPK"/>
</dbReference>
<comment type="catalytic activity">
    <reaction evidence="6">
        <text>L-threonyl-[protein] + ATP = O-phospho-L-threonyl-[protein] + ADP + H(+)</text>
        <dbReference type="Rhea" id="RHEA:46608"/>
        <dbReference type="Rhea" id="RHEA-COMP:11060"/>
        <dbReference type="Rhea" id="RHEA-COMP:11605"/>
        <dbReference type="ChEBI" id="CHEBI:15378"/>
        <dbReference type="ChEBI" id="CHEBI:30013"/>
        <dbReference type="ChEBI" id="CHEBI:30616"/>
        <dbReference type="ChEBI" id="CHEBI:61977"/>
        <dbReference type="ChEBI" id="CHEBI:456216"/>
        <dbReference type="EC" id="2.7.11.1"/>
    </reaction>
</comment>
<keyword evidence="13" id="KW-1185">Reference proteome</keyword>
<dbReference type="NCBIfam" id="TIGR01924">
    <property type="entry name" value="rsbW_low_gc"/>
    <property type="match status" value="1"/>
</dbReference>
<protein>
    <recommendedName>
        <fullName evidence="6">Serine-protein kinase RsbW</fullName>
        <ecNumber evidence="6">2.7.11.1</ecNumber>
    </recommendedName>
    <alternativeName>
        <fullName evidence="6">Anti-sigma-B factor</fullName>
    </alternativeName>
    <alternativeName>
        <fullName evidence="6">Sigma-B negative effector RsbW</fullName>
    </alternativeName>
</protein>
<dbReference type="PANTHER" id="PTHR35526">
    <property type="entry name" value="ANTI-SIGMA-F FACTOR RSBW-RELATED"/>
    <property type="match status" value="1"/>
</dbReference>
<dbReference type="SMR" id="A0A0V8GDW0"/>
<dbReference type="GO" id="GO:0016989">
    <property type="term" value="F:sigma factor antagonist activity"/>
    <property type="evidence" value="ECO:0007669"/>
    <property type="project" value="InterPro"/>
</dbReference>
<keyword evidence="3 6" id="KW-0547">Nucleotide-binding</keyword>
<dbReference type="OrthoDB" id="9798941at2"/>
<dbReference type="Proteomes" id="UP000072605">
    <property type="component" value="Unassembled WGS sequence"/>
</dbReference>
<dbReference type="Proteomes" id="UP001387110">
    <property type="component" value="Unassembled WGS sequence"/>
</dbReference>
<comment type="catalytic activity">
    <reaction evidence="6">
        <text>L-seryl-[protein] + ATP = O-phospho-L-seryl-[protein] + ADP + H(+)</text>
        <dbReference type="Rhea" id="RHEA:17989"/>
        <dbReference type="Rhea" id="RHEA-COMP:9863"/>
        <dbReference type="Rhea" id="RHEA-COMP:11604"/>
        <dbReference type="ChEBI" id="CHEBI:15378"/>
        <dbReference type="ChEBI" id="CHEBI:29999"/>
        <dbReference type="ChEBI" id="CHEBI:30616"/>
        <dbReference type="ChEBI" id="CHEBI:83421"/>
        <dbReference type="ChEBI" id="CHEBI:456216"/>
        <dbReference type="EC" id="2.7.11.1"/>
    </reaction>
</comment>
<keyword evidence="1 6" id="KW-0723">Serine/threonine-protein kinase</keyword>
<dbReference type="InterPro" id="IPR003594">
    <property type="entry name" value="HATPase_dom"/>
</dbReference>
<name>A0A0V8GDW0_9BACL</name>
<evidence type="ECO:0000313" key="12">
    <source>
        <dbReference type="Proteomes" id="UP000072605"/>
    </source>
</evidence>
<comment type="similarity">
    <text evidence="6">Belongs to the anti-sigma-factor family.</text>
</comment>
<dbReference type="HAMAP" id="MF_00638">
    <property type="entry name" value="Anti_sigma_B"/>
    <property type="match status" value="1"/>
</dbReference>
<dbReference type="GO" id="GO:0004674">
    <property type="term" value="F:protein serine/threonine kinase activity"/>
    <property type="evidence" value="ECO:0007669"/>
    <property type="project" value="UniProtKB-KW"/>
</dbReference>
<evidence type="ECO:0000256" key="4">
    <source>
        <dbReference type="ARBA" id="ARBA00022777"/>
    </source>
</evidence>
<dbReference type="EMBL" id="JBAWKY010000004">
    <property type="protein sequence ID" value="MEI4463260.1"/>
    <property type="molecule type" value="Genomic_DNA"/>
</dbReference>
<proteinExistence type="inferred from homology"/>
<accession>A0A0V8GDW0</accession>
<evidence type="ECO:0000256" key="1">
    <source>
        <dbReference type="ARBA" id="ARBA00022527"/>
    </source>
</evidence>
<dbReference type="EC" id="2.7.11.1" evidence="6"/>
<dbReference type="Gene3D" id="3.30.565.10">
    <property type="entry name" value="Histidine kinase-like ATPase, C-terminal domain"/>
    <property type="match status" value="1"/>
</dbReference>
<evidence type="ECO:0000313" key="8">
    <source>
        <dbReference type="EMBL" id="KSU48493.1"/>
    </source>
</evidence>
<dbReference type="InterPro" id="IPR036890">
    <property type="entry name" value="HATPase_C_sf"/>
</dbReference>